<dbReference type="PANTHER" id="PTHR23012">
    <property type="entry name" value="RING/FYVE/PHD ZINC FINGER DOMAIN-CONTAINING"/>
    <property type="match status" value="1"/>
</dbReference>
<dbReference type="Pfam" id="PF12428">
    <property type="entry name" value="DUF3675"/>
    <property type="match status" value="1"/>
</dbReference>
<dbReference type="InterPro" id="IPR033275">
    <property type="entry name" value="MARCH-like"/>
</dbReference>
<reference evidence="2 3" key="2">
    <citation type="submission" date="2020-07" db="EMBL/GenBank/DDBJ databases">
        <title>Genome assembly of wild tea tree DASZ reveals pedigree and selection history of tea varieties.</title>
        <authorList>
            <person name="Zhang W."/>
        </authorList>
    </citation>
    <scope>NUCLEOTIDE SEQUENCE [LARGE SCALE GENOMIC DNA]</scope>
    <source>
        <strain evidence="3">cv. G240</strain>
        <tissue evidence="2">Leaf</tissue>
    </source>
</reference>
<evidence type="ECO:0000313" key="2">
    <source>
        <dbReference type="EMBL" id="KAF5929900.1"/>
    </source>
</evidence>
<evidence type="ECO:0000256" key="1">
    <source>
        <dbReference type="SAM" id="Phobius"/>
    </source>
</evidence>
<dbReference type="PANTHER" id="PTHR23012:SF93">
    <property type="entry name" value="RING_FYVE_PHD ZINC FINGER SUPERFAMILY PROTEIN"/>
    <property type="match status" value="1"/>
</dbReference>
<dbReference type="GO" id="GO:0016567">
    <property type="term" value="P:protein ubiquitination"/>
    <property type="evidence" value="ECO:0007669"/>
    <property type="project" value="TreeGrafter"/>
</dbReference>
<organism evidence="2 3">
    <name type="scientific">Camellia sinensis</name>
    <name type="common">Tea plant</name>
    <name type="synonym">Thea sinensis</name>
    <dbReference type="NCBI Taxonomy" id="4442"/>
    <lineage>
        <taxon>Eukaryota</taxon>
        <taxon>Viridiplantae</taxon>
        <taxon>Streptophyta</taxon>
        <taxon>Embryophyta</taxon>
        <taxon>Tracheophyta</taxon>
        <taxon>Spermatophyta</taxon>
        <taxon>Magnoliopsida</taxon>
        <taxon>eudicotyledons</taxon>
        <taxon>Gunneridae</taxon>
        <taxon>Pentapetalae</taxon>
        <taxon>asterids</taxon>
        <taxon>Ericales</taxon>
        <taxon>Theaceae</taxon>
        <taxon>Camellia</taxon>
    </lineage>
</organism>
<sequence length="254" mass="29242">MTHSLKAYNLEDSQKKPQLREKFETPGFLKHSTREAVKSVLRKLLPCRLRMFIADAYKDGVTRKVTVCVRYVTRWPFKPGYIAPPPMFQLGSIPMNFRYFCDSNIVCGLNVFIKGNWEISRRDPNNPCFIAMVTTESNFVDPDYDEYAAFESRSLFCCHSVAAIFMVLLILRHTLPILVNGAQDYSFPLFLLLLLRTTGIIVPINIMVKAVNAIKCCQRQRINSVATIPQFTHQSLNDNTTADKSDYLWYSLRH</sequence>
<dbReference type="GO" id="GO:0016020">
    <property type="term" value="C:membrane"/>
    <property type="evidence" value="ECO:0007669"/>
    <property type="project" value="TreeGrafter"/>
</dbReference>
<reference evidence="3" key="1">
    <citation type="journal article" date="2020" name="Nat. Commun.">
        <title>Genome assembly of wild tea tree DASZ reveals pedigree and selection history of tea varieties.</title>
        <authorList>
            <person name="Zhang W."/>
            <person name="Zhang Y."/>
            <person name="Qiu H."/>
            <person name="Guo Y."/>
            <person name="Wan H."/>
            <person name="Zhang X."/>
            <person name="Scossa F."/>
            <person name="Alseekh S."/>
            <person name="Zhang Q."/>
            <person name="Wang P."/>
            <person name="Xu L."/>
            <person name="Schmidt M.H."/>
            <person name="Jia X."/>
            <person name="Li D."/>
            <person name="Zhu A."/>
            <person name="Guo F."/>
            <person name="Chen W."/>
            <person name="Ni D."/>
            <person name="Usadel B."/>
            <person name="Fernie A.R."/>
            <person name="Wen W."/>
        </authorList>
    </citation>
    <scope>NUCLEOTIDE SEQUENCE [LARGE SCALE GENOMIC DNA]</scope>
    <source>
        <strain evidence="3">cv. G240</strain>
    </source>
</reference>
<accession>A0A7J7FP78</accession>
<dbReference type="InterPro" id="IPR022143">
    <property type="entry name" value="DUF3675"/>
</dbReference>
<keyword evidence="1" id="KW-0472">Membrane</keyword>
<keyword evidence="1" id="KW-0812">Transmembrane</keyword>
<feature type="transmembrane region" description="Helical" evidence="1">
    <location>
        <begin position="155"/>
        <end position="175"/>
    </location>
</feature>
<comment type="caution">
    <text evidence="2">The sequence shown here is derived from an EMBL/GenBank/DDBJ whole genome shotgun (WGS) entry which is preliminary data.</text>
</comment>
<dbReference type="GO" id="GO:0004842">
    <property type="term" value="F:ubiquitin-protein transferase activity"/>
    <property type="evidence" value="ECO:0007669"/>
    <property type="project" value="TreeGrafter"/>
</dbReference>
<dbReference type="AlphaFoldDB" id="A0A7J7FP78"/>
<feature type="transmembrane region" description="Helical" evidence="1">
    <location>
        <begin position="187"/>
        <end position="211"/>
    </location>
</feature>
<keyword evidence="1" id="KW-1133">Transmembrane helix</keyword>
<dbReference type="Proteomes" id="UP000593564">
    <property type="component" value="Unassembled WGS sequence"/>
</dbReference>
<keyword evidence="3" id="KW-1185">Reference proteome</keyword>
<name>A0A7J7FP78_CAMSI</name>
<proteinExistence type="predicted"/>
<protein>
    <submittedName>
        <fullName evidence="2">Uncharacterized protein</fullName>
    </submittedName>
</protein>
<gene>
    <name evidence="2" type="ORF">HYC85_000088</name>
</gene>
<evidence type="ECO:0000313" key="3">
    <source>
        <dbReference type="Proteomes" id="UP000593564"/>
    </source>
</evidence>
<dbReference type="EMBL" id="JACBKZ010000526">
    <property type="protein sequence ID" value="KAF5929900.1"/>
    <property type="molecule type" value="Genomic_DNA"/>
</dbReference>